<dbReference type="AlphaFoldDB" id="A0A158HNY0"/>
<proteinExistence type="predicted"/>
<name>A0A158HNY0_9BURK</name>
<dbReference type="EMBL" id="FCOL02000008">
    <property type="protein sequence ID" value="SAL45719.1"/>
    <property type="molecule type" value="Genomic_DNA"/>
</dbReference>
<organism evidence="2 3">
    <name type="scientific">Caballeronia terrestris</name>
    <dbReference type="NCBI Taxonomy" id="1226301"/>
    <lineage>
        <taxon>Bacteria</taxon>
        <taxon>Pseudomonadati</taxon>
        <taxon>Pseudomonadota</taxon>
        <taxon>Betaproteobacteria</taxon>
        <taxon>Burkholderiales</taxon>
        <taxon>Burkholderiaceae</taxon>
        <taxon>Caballeronia</taxon>
    </lineage>
</organism>
<evidence type="ECO:0000256" key="1">
    <source>
        <dbReference type="SAM" id="Phobius"/>
    </source>
</evidence>
<protein>
    <submittedName>
        <fullName evidence="2">MFS transporter</fullName>
    </submittedName>
</protein>
<dbReference type="Pfam" id="PF11162">
    <property type="entry name" value="DUF2946"/>
    <property type="match status" value="1"/>
</dbReference>
<keyword evidence="1" id="KW-0812">Transmembrane</keyword>
<keyword evidence="1" id="KW-1133">Transmembrane helix</keyword>
<dbReference type="InterPro" id="IPR021333">
    <property type="entry name" value="DUF2946"/>
</dbReference>
<reference evidence="2" key="1">
    <citation type="submission" date="2016-01" db="EMBL/GenBank/DDBJ databases">
        <authorList>
            <person name="Peeters C."/>
        </authorList>
    </citation>
    <scope>NUCLEOTIDE SEQUENCE [LARGE SCALE GENOMIC DNA]</scope>
    <source>
        <strain evidence="2">LMG 22937</strain>
    </source>
</reference>
<evidence type="ECO:0000313" key="2">
    <source>
        <dbReference type="EMBL" id="SAL45719.1"/>
    </source>
</evidence>
<keyword evidence="3" id="KW-1185">Reference proteome</keyword>
<sequence length="146" mass="15504">MCSSSGPCLAWHNRPLVLHTVSHAIMRSVLIRKIGGIVGLLAILLTTLVPAASQMIERGRIESTLASFCSTDVSSNAKQTPNDHAAHWQACGYCSFTAHTPFMAPPKHAQRVGSIEGSARIATGRVTTTPYAPMLAAKPRAPPSFA</sequence>
<keyword evidence="1" id="KW-0472">Membrane</keyword>
<feature type="transmembrane region" description="Helical" evidence="1">
    <location>
        <begin position="34"/>
        <end position="52"/>
    </location>
</feature>
<dbReference type="Proteomes" id="UP000054925">
    <property type="component" value="Unassembled WGS sequence"/>
</dbReference>
<comment type="caution">
    <text evidence="2">The sequence shown here is derived from an EMBL/GenBank/DDBJ whole genome shotgun (WGS) entry which is preliminary data.</text>
</comment>
<evidence type="ECO:0000313" key="3">
    <source>
        <dbReference type="Proteomes" id="UP000054925"/>
    </source>
</evidence>
<accession>A0A158HNY0</accession>
<gene>
    <name evidence="2" type="ORF">AWB67_01946</name>
</gene>